<accession>A0A9D1M2R3</accession>
<feature type="active site" evidence="13">
    <location>
        <position position="123"/>
    </location>
</feature>
<evidence type="ECO:0000256" key="16">
    <source>
        <dbReference type="SAM" id="SignalP"/>
    </source>
</evidence>
<evidence type="ECO:0000256" key="5">
    <source>
        <dbReference type="ARBA" id="ARBA00022645"/>
    </source>
</evidence>
<feature type="signal peptide" evidence="16">
    <location>
        <begin position="1"/>
        <end position="26"/>
    </location>
</feature>
<dbReference type="Gene3D" id="3.40.710.10">
    <property type="entry name" value="DD-peptidase/beta-lactamase superfamily"/>
    <property type="match status" value="1"/>
</dbReference>
<comment type="similarity">
    <text evidence="3 15">Belongs to the peptidase S11 family.</text>
</comment>
<dbReference type="GO" id="GO:0009252">
    <property type="term" value="P:peptidoglycan biosynthetic process"/>
    <property type="evidence" value="ECO:0007669"/>
    <property type="project" value="UniProtKB-KW"/>
</dbReference>
<reference evidence="18" key="2">
    <citation type="journal article" date="2021" name="PeerJ">
        <title>Extensive microbial diversity within the chicken gut microbiome revealed by metagenomics and culture.</title>
        <authorList>
            <person name="Gilroy R."/>
            <person name="Ravi A."/>
            <person name="Getino M."/>
            <person name="Pursley I."/>
            <person name="Horton D.L."/>
            <person name="Alikhan N.F."/>
            <person name="Baker D."/>
            <person name="Gharbi K."/>
            <person name="Hall N."/>
            <person name="Watson M."/>
            <person name="Adriaenssens E.M."/>
            <person name="Foster-Nyarko E."/>
            <person name="Jarju S."/>
            <person name="Secka A."/>
            <person name="Antonio M."/>
            <person name="Oren A."/>
            <person name="Chaudhuri R.R."/>
            <person name="La Ragione R."/>
            <person name="Hildebrand F."/>
            <person name="Pallen M.J."/>
        </authorList>
    </citation>
    <scope>NUCLEOTIDE SEQUENCE</scope>
    <source>
        <strain evidence="18">ChiW3-316</strain>
    </source>
</reference>
<dbReference type="InterPro" id="IPR001967">
    <property type="entry name" value="Peptidase_S11_N"/>
</dbReference>
<evidence type="ECO:0000256" key="7">
    <source>
        <dbReference type="ARBA" id="ARBA00022729"/>
    </source>
</evidence>
<evidence type="ECO:0000256" key="10">
    <source>
        <dbReference type="ARBA" id="ARBA00022984"/>
    </source>
</evidence>
<evidence type="ECO:0000256" key="3">
    <source>
        <dbReference type="ARBA" id="ARBA00007164"/>
    </source>
</evidence>
<evidence type="ECO:0000256" key="9">
    <source>
        <dbReference type="ARBA" id="ARBA00022960"/>
    </source>
</evidence>
<evidence type="ECO:0000256" key="12">
    <source>
        <dbReference type="ARBA" id="ARBA00034000"/>
    </source>
</evidence>
<comment type="caution">
    <text evidence="18">The sequence shown here is derived from an EMBL/GenBank/DDBJ whole genome shotgun (WGS) entry which is preliminary data.</text>
</comment>
<evidence type="ECO:0000256" key="15">
    <source>
        <dbReference type="RuleBase" id="RU004016"/>
    </source>
</evidence>
<keyword evidence="10" id="KW-0573">Peptidoglycan synthesis</keyword>
<evidence type="ECO:0000256" key="14">
    <source>
        <dbReference type="PIRSR" id="PIRSR618044-2"/>
    </source>
</evidence>
<dbReference type="Pfam" id="PF07943">
    <property type="entry name" value="PBP5_C"/>
    <property type="match status" value="1"/>
</dbReference>
<sequence>MSFRTKLYTSVIAGAFILAGAGQALAIETTARNVILTDYDTGQILFAKDHQKMVPPASMSKLMTVYIIFSKLKDGSLSLDDTFTVSENAWRKGGAASGGSTMFLNIGEEVRVEDLIKGIIIQSGNDACIVAAENLAGSEDDFAVLMNKTAKKLGMNNSSFMNATGLPDPNHRMSVEDLAKLARLIISEFPGYYYLFSQKTFTHNNITQGNRNPLLYSMPGADGLKTGHTEEAGFSLTASVKRGDRRLIEVMTGTKSNKERSEEAGKIMSYGFREFDNYDILTKGQKIAEIPVWFGTEKSVELVVSENVKRTIKKNKAANVKMTAVYDKPVKAPIKKGDKLGVVKVEIPGQPDFEVPLLADRDVGKLGMLGKIGENLKYLVFGEN</sequence>
<evidence type="ECO:0000256" key="13">
    <source>
        <dbReference type="PIRSR" id="PIRSR618044-1"/>
    </source>
</evidence>
<dbReference type="SMART" id="SM00936">
    <property type="entry name" value="PBP5_C"/>
    <property type="match status" value="1"/>
</dbReference>
<keyword evidence="8" id="KW-0378">Hydrolase</keyword>
<evidence type="ECO:0000313" key="19">
    <source>
        <dbReference type="Proteomes" id="UP000824107"/>
    </source>
</evidence>
<dbReference type="GO" id="GO:0006508">
    <property type="term" value="P:proteolysis"/>
    <property type="evidence" value="ECO:0007669"/>
    <property type="project" value="UniProtKB-KW"/>
</dbReference>
<feature type="binding site" evidence="14">
    <location>
        <position position="225"/>
    </location>
    <ligand>
        <name>substrate</name>
    </ligand>
</feature>
<evidence type="ECO:0000259" key="17">
    <source>
        <dbReference type="SMART" id="SM00936"/>
    </source>
</evidence>
<organism evidence="18 19">
    <name type="scientific">Candidatus Scatocola faecipullorum</name>
    <dbReference type="NCBI Taxonomy" id="2840917"/>
    <lineage>
        <taxon>Bacteria</taxon>
        <taxon>Pseudomonadati</taxon>
        <taxon>Pseudomonadota</taxon>
        <taxon>Alphaproteobacteria</taxon>
        <taxon>Rhodospirillales</taxon>
        <taxon>Rhodospirillaceae</taxon>
        <taxon>Rhodospirillaceae incertae sedis</taxon>
        <taxon>Candidatus Scatocola</taxon>
    </lineage>
</organism>
<gene>
    <name evidence="18" type="ORF">IAD20_00370</name>
</gene>
<comment type="function">
    <text evidence="1">Removes C-terminal D-alanyl residues from sugar-peptide cell wall precursors.</text>
</comment>
<feature type="chain" id="PRO_5039699729" description="serine-type D-Ala-D-Ala carboxypeptidase" evidence="16">
    <location>
        <begin position="27"/>
        <end position="384"/>
    </location>
</feature>
<dbReference type="AlphaFoldDB" id="A0A9D1M2R3"/>
<feature type="active site" description="Proton acceptor" evidence="13">
    <location>
        <position position="61"/>
    </location>
</feature>
<name>A0A9D1M2R3_9PROT</name>
<dbReference type="InterPro" id="IPR015956">
    <property type="entry name" value="Peniciliin-bd_prot_C_sf"/>
</dbReference>
<dbReference type="InterPro" id="IPR018044">
    <property type="entry name" value="Peptidase_S11"/>
</dbReference>
<evidence type="ECO:0000256" key="2">
    <source>
        <dbReference type="ARBA" id="ARBA00004752"/>
    </source>
</evidence>
<dbReference type="PANTHER" id="PTHR21581:SF6">
    <property type="entry name" value="TRAFFICKING PROTEIN PARTICLE COMPLEX SUBUNIT 12"/>
    <property type="match status" value="1"/>
</dbReference>
<dbReference type="Proteomes" id="UP000824107">
    <property type="component" value="Unassembled WGS sequence"/>
</dbReference>
<dbReference type="InterPro" id="IPR037167">
    <property type="entry name" value="Peptidase_S11_C_sf"/>
</dbReference>
<reference evidence="18" key="1">
    <citation type="submission" date="2020-10" db="EMBL/GenBank/DDBJ databases">
        <authorList>
            <person name="Gilroy R."/>
        </authorList>
    </citation>
    <scope>NUCLEOTIDE SEQUENCE</scope>
    <source>
        <strain evidence="18">ChiW3-316</strain>
    </source>
</reference>
<keyword evidence="11" id="KW-0961">Cell wall biogenesis/degradation</keyword>
<dbReference type="GO" id="GO:0008360">
    <property type="term" value="P:regulation of cell shape"/>
    <property type="evidence" value="ECO:0007669"/>
    <property type="project" value="UniProtKB-KW"/>
</dbReference>
<feature type="active site" description="Acyl-ester intermediate" evidence="13">
    <location>
        <position position="58"/>
    </location>
</feature>
<proteinExistence type="inferred from homology"/>
<evidence type="ECO:0000256" key="11">
    <source>
        <dbReference type="ARBA" id="ARBA00023316"/>
    </source>
</evidence>
<evidence type="ECO:0000256" key="1">
    <source>
        <dbReference type="ARBA" id="ARBA00003217"/>
    </source>
</evidence>
<keyword evidence="7 16" id="KW-0732">Signal</keyword>
<dbReference type="GO" id="GO:0009002">
    <property type="term" value="F:serine-type D-Ala-D-Ala carboxypeptidase activity"/>
    <property type="evidence" value="ECO:0007669"/>
    <property type="project" value="UniProtKB-EC"/>
</dbReference>
<comment type="catalytic activity">
    <reaction evidence="12">
        <text>Preferential cleavage: (Ac)2-L-Lys-D-Ala-|-D-Ala. Also transpeptidation of peptidyl-alanyl moieties that are N-acyl substituents of D-alanine.</text>
        <dbReference type="EC" id="3.4.16.4"/>
    </reaction>
</comment>
<evidence type="ECO:0000256" key="4">
    <source>
        <dbReference type="ARBA" id="ARBA00012448"/>
    </source>
</evidence>
<comment type="pathway">
    <text evidence="2">Cell wall biogenesis; peptidoglycan biosynthesis.</text>
</comment>
<dbReference type="InterPro" id="IPR012907">
    <property type="entry name" value="Peptidase_S11_C"/>
</dbReference>
<dbReference type="EMBL" id="DVNC01000004">
    <property type="protein sequence ID" value="HIU52518.1"/>
    <property type="molecule type" value="Genomic_DNA"/>
</dbReference>
<dbReference type="Gene3D" id="2.60.410.10">
    <property type="entry name" value="D-Ala-D-Ala carboxypeptidase, C-terminal domain"/>
    <property type="match status" value="1"/>
</dbReference>
<evidence type="ECO:0000313" key="18">
    <source>
        <dbReference type="EMBL" id="HIU52518.1"/>
    </source>
</evidence>
<dbReference type="EC" id="3.4.16.4" evidence="4"/>
<evidence type="ECO:0000256" key="8">
    <source>
        <dbReference type="ARBA" id="ARBA00022801"/>
    </source>
</evidence>
<dbReference type="PRINTS" id="PR00725">
    <property type="entry name" value="DADACBPTASE1"/>
</dbReference>
<dbReference type="InterPro" id="IPR012338">
    <property type="entry name" value="Beta-lactam/transpept-like"/>
</dbReference>
<evidence type="ECO:0000256" key="6">
    <source>
        <dbReference type="ARBA" id="ARBA00022670"/>
    </source>
</evidence>
<keyword evidence="9" id="KW-0133">Cell shape</keyword>
<protein>
    <recommendedName>
        <fullName evidence="4">serine-type D-Ala-D-Ala carboxypeptidase</fullName>
        <ecNumber evidence="4">3.4.16.4</ecNumber>
    </recommendedName>
</protein>
<dbReference type="GO" id="GO:0071555">
    <property type="term" value="P:cell wall organization"/>
    <property type="evidence" value="ECO:0007669"/>
    <property type="project" value="UniProtKB-KW"/>
</dbReference>
<keyword evidence="6" id="KW-0645">Protease</keyword>
<dbReference type="PANTHER" id="PTHR21581">
    <property type="entry name" value="D-ALANYL-D-ALANINE CARBOXYPEPTIDASE"/>
    <property type="match status" value="1"/>
</dbReference>
<dbReference type="SUPFAM" id="SSF56601">
    <property type="entry name" value="beta-lactamase/transpeptidase-like"/>
    <property type="match status" value="1"/>
</dbReference>
<dbReference type="SUPFAM" id="SSF69189">
    <property type="entry name" value="Penicillin-binding protein associated domain"/>
    <property type="match status" value="1"/>
</dbReference>
<dbReference type="Pfam" id="PF00768">
    <property type="entry name" value="Peptidase_S11"/>
    <property type="match status" value="1"/>
</dbReference>
<keyword evidence="5 18" id="KW-0121">Carboxypeptidase</keyword>
<feature type="domain" description="Peptidase S11 D-Ala-D-Ala carboxypeptidase A C-terminal" evidence="17">
    <location>
        <begin position="275"/>
        <end position="365"/>
    </location>
</feature>